<feature type="domain" description="HTH cro/C1-type" evidence="1">
    <location>
        <begin position="49"/>
        <end position="92"/>
    </location>
</feature>
<dbReference type="CDD" id="cd00093">
    <property type="entry name" value="HTH_XRE"/>
    <property type="match status" value="1"/>
</dbReference>
<dbReference type="NCBIfam" id="TIGR02684">
    <property type="entry name" value="dnstrm_HI1420"/>
    <property type="match status" value="1"/>
</dbReference>
<reference evidence="2 3" key="1">
    <citation type="submission" date="2020-08" db="EMBL/GenBank/DDBJ databases">
        <title>Genomic Encyclopedia of Type Strains, Phase IV (KMG-IV): sequencing the most valuable type-strain genomes for metagenomic binning, comparative biology and taxonomic classification.</title>
        <authorList>
            <person name="Goeker M."/>
        </authorList>
    </citation>
    <scope>NUCLEOTIDE SEQUENCE [LARGE SCALE GENOMIC DNA]</scope>
    <source>
        <strain evidence="2 3">DSM 26575</strain>
    </source>
</reference>
<dbReference type="AlphaFoldDB" id="A0A7W6CW86"/>
<evidence type="ECO:0000313" key="3">
    <source>
        <dbReference type="Proteomes" id="UP000582090"/>
    </source>
</evidence>
<dbReference type="PANTHER" id="PTHR40275">
    <property type="entry name" value="SSL7038 PROTEIN"/>
    <property type="match status" value="1"/>
</dbReference>
<dbReference type="InterPro" id="IPR001387">
    <property type="entry name" value="Cro/C1-type_HTH"/>
</dbReference>
<dbReference type="InterPro" id="IPR014057">
    <property type="entry name" value="HI1420"/>
</dbReference>
<gene>
    <name evidence="2" type="ORF">GGQ67_003960</name>
</gene>
<dbReference type="Gene3D" id="1.10.260.40">
    <property type="entry name" value="lambda repressor-like DNA-binding domains"/>
    <property type="match status" value="1"/>
</dbReference>
<dbReference type="Pfam" id="PF21716">
    <property type="entry name" value="dnstrm_HI1420"/>
    <property type="match status" value="1"/>
</dbReference>
<proteinExistence type="predicted"/>
<evidence type="ECO:0000259" key="1">
    <source>
        <dbReference type="PROSITE" id="PS50943"/>
    </source>
</evidence>
<name>A0A7W6CW86_9HYPH</name>
<dbReference type="InterPro" id="IPR010982">
    <property type="entry name" value="Lambda_DNA-bd_dom_sf"/>
</dbReference>
<evidence type="ECO:0000313" key="2">
    <source>
        <dbReference type="EMBL" id="MBB3966273.1"/>
    </source>
</evidence>
<dbReference type="Proteomes" id="UP000582090">
    <property type="component" value="Unassembled WGS sequence"/>
</dbReference>
<accession>A0A7W6CW86</accession>
<dbReference type="EMBL" id="JACIDW010000016">
    <property type="protein sequence ID" value="MBB3966273.1"/>
    <property type="molecule type" value="Genomic_DNA"/>
</dbReference>
<comment type="caution">
    <text evidence="2">The sequence shown here is derived from an EMBL/GenBank/DDBJ whole genome shotgun (WGS) entry which is preliminary data.</text>
</comment>
<protein>
    <submittedName>
        <fullName evidence="2">Putative addiction module antidote protein</fullName>
    </submittedName>
</protein>
<organism evidence="2 3">
    <name type="scientific">Rhizobium metallidurans</name>
    <dbReference type="NCBI Taxonomy" id="1265931"/>
    <lineage>
        <taxon>Bacteria</taxon>
        <taxon>Pseudomonadati</taxon>
        <taxon>Pseudomonadota</taxon>
        <taxon>Alphaproteobacteria</taxon>
        <taxon>Hyphomicrobiales</taxon>
        <taxon>Rhizobiaceae</taxon>
        <taxon>Rhizobium/Agrobacterium group</taxon>
        <taxon>Rhizobium</taxon>
    </lineage>
</organism>
<dbReference type="RefSeq" id="WP_183901778.1">
    <property type="nucleotide sequence ID" value="NZ_JACIDW010000016.1"/>
</dbReference>
<dbReference type="SUPFAM" id="SSF47413">
    <property type="entry name" value="lambda repressor-like DNA-binding domains"/>
    <property type="match status" value="1"/>
</dbReference>
<dbReference type="GO" id="GO:0003677">
    <property type="term" value="F:DNA binding"/>
    <property type="evidence" value="ECO:0007669"/>
    <property type="project" value="InterPro"/>
</dbReference>
<dbReference type="PROSITE" id="PS50943">
    <property type="entry name" value="HTH_CROC1"/>
    <property type="match status" value="1"/>
</dbReference>
<keyword evidence="3" id="KW-1185">Reference proteome</keyword>
<dbReference type="SMART" id="SM00530">
    <property type="entry name" value="HTH_XRE"/>
    <property type="match status" value="1"/>
</dbReference>
<dbReference type="PANTHER" id="PTHR40275:SF1">
    <property type="entry name" value="SSL7038 PROTEIN"/>
    <property type="match status" value="1"/>
</dbReference>
<sequence>MTTETLPFDAAEFLDSDEAIEEFIVAAFETQDAAFIAKSLGVVAKARNMSELAREIGMSRAALYKALSGQGNPEFATIMKVMKALGIGIAPVMPGDRSAA</sequence>